<organism evidence="3 4">
    <name type="scientific">Halobacillus litoralis</name>
    <dbReference type="NCBI Taxonomy" id="45668"/>
    <lineage>
        <taxon>Bacteria</taxon>
        <taxon>Bacillati</taxon>
        <taxon>Bacillota</taxon>
        <taxon>Bacilli</taxon>
        <taxon>Bacillales</taxon>
        <taxon>Bacillaceae</taxon>
        <taxon>Halobacillus</taxon>
    </lineage>
</organism>
<gene>
    <name evidence="3" type="ORF">GLW04_11515</name>
</gene>
<proteinExistence type="predicted"/>
<name>A0A845DW29_9BACI</name>
<evidence type="ECO:0000256" key="1">
    <source>
        <dbReference type="SAM" id="MobiDB-lite"/>
    </source>
</evidence>
<keyword evidence="2" id="KW-0472">Membrane</keyword>
<reference evidence="3 4" key="1">
    <citation type="submission" date="2019-11" db="EMBL/GenBank/DDBJ databases">
        <title>Genome sequences of 17 halophilic strains isolated from different environments.</title>
        <authorList>
            <person name="Furrow R.E."/>
        </authorList>
    </citation>
    <scope>NUCLEOTIDE SEQUENCE [LARGE SCALE GENOMIC DNA]</scope>
    <source>
        <strain evidence="3 4">22511_23_Filter</strain>
    </source>
</reference>
<evidence type="ECO:0000256" key="2">
    <source>
        <dbReference type="SAM" id="Phobius"/>
    </source>
</evidence>
<feature type="transmembrane region" description="Helical" evidence="2">
    <location>
        <begin position="15"/>
        <end position="32"/>
    </location>
</feature>
<dbReference type="Proteomes" id="UP000460949">
    <property type="component" value="Unassembled WGS sequence"/>
</dbReference>
<keyword evidence="2" id="KW-0812">Transmembrane</keyword>
<feature type="region of interest" description="Disordered" evidence="1">
    <location>
        <begin position="117"/>
        <end position="170"/>
    </location>
</feature>
<accession>A0A845DW29</accession>
<dbReference type="AlphaFoldDB" id="A0A845DW29"/>
<keyword evidence="2" id="KW-1133">Transmembrane helix</keyword>
<evidence type="ECO:0008006" key="5">
    <source>
        <dbReference type="Google" id="ProtNLM"/>
    </source>
</evidence>
<dbReference type="OrthoDB" id="2970788at2"/>
<feature type="compositionally biased region" description="Polar residues" evidence="1">
    <location>
        <begin position="146"/>
        <end position="170"/>
    </location>
</feature>
<sequence length="170" mass="18571">MTTQQTTKKSGSKKLPIAIVTGALIGGAIVLAKDPEQRRRLKEGSRSKKDSVAEYASEVKENPSEKKDDLVTRVRNIVNIASEAAATVQEVFNNQGKEITDKVKDIKEESEEIVSTAKDAGEELQEVGDKAKEAKDELSSDEEDQTNQTAGKTFTPSNTQDNVTEMNTRS</sequence>
<feature type="compositionally biased region" description="Basic and acidic residues" evidence="1">
    <location>
        <begin position="127"/>
        <end position="138"/>
    </location>
</feature>
<comment type="caution">
    <text evidence="3">The sequence shown here is derived from an EMBL/GenBank/DDBJ whole genome shotgun (WGS) entry which is preliminary data.</text>
</comment>
<protein>
    <recommendedName>
        <fullName evidence="5">YtxH domain-containing protein</fullName>
    </recommendedName>
</protein>
<dbReference type="RefSeq" id="WP_160837292.1">
    <property type="nucleotide sequence ID" value="NZ_WMET01000002.1"/>
</dbReference>
<evidence type="ECO:0000313" key="3">
    <source>
        <dbReference type="EMBL" id="MYL20522.1"/>
    </source>
</evidence>
<dbReference type="EMBL" id="WMET01000002">
    <property type="protein sequence ID" value="MYL20522.1"/>
    <property type="molecule type" value="Genomic_DNA"/>
</dbReference>
<feature type="region of interest" description="Disordered" evidence="1">
    <location>
        <begin position="37"/>
        <end position="67"/>
    </location>
</feature>
<evidence type="ECO:0000313" key="4">
    <source>
        <dbReference type="Proteomes" id="UP000460949"/>
    </source>
</evidence>